<keyword evidence="2" id="KW-0862">Zinc</keyword>
<comment type="caution">
    <text evidence="4">The sequence shown here is derived from an EMBL/GenBank/DDBJ whole genome shotgun (WGS) entry which is preliminary data.</text>
</comment>
<gene>
    <name evidence="4" type="ORF">PHYPSEUDO_013724</name>
</gene>
<accession>A0A8T1V4X4</accession>
<evidence type="ECO:0000256" key="1">
    <source>
        <dbReference type="ARBA" id="ARBA00022723"/>
    </source>
</evidence>
<keyword evidence="3" id="KW-0560">Oxidoreductase</keyword>
<dbReference type="InterPro" id="IPR047109">
    <property type="entry name" value="CAD-like"/>
</dbReference>
<keyword evidence="1" id="KW-0479">Metal-binding</keyword>
<organism evidence="4 5">
    <name type="scientific">Phytophthora pseudosyringae</name>
    <dbReference type="NCBI Taxonomy" id="221518"/>
    <lineage>
        <taxon>Eukaryota</taxon>
        <taxon>Sar</taxon>
        <taxon>Stramenopiles</taxon>
        <taxon>Oomycota</taxon>
        <taxon>Peronosporomycetes</taxon>
        <taxon>Peronosporales</taxon>
        <taxon>Peronosporaceae</taxon>
        <taxon>Phytophthora</taxon>
    </lineage>
</organism>
<dbReference type="GO" id="GO:0016616">
    <property type="term" value="F:oxidoreductase activity, acting on the CH-OH group of donors, NAD or NADP as acceptor"/>
    <property type="evidence" value="ECO:0007669"/>
    <property type="project" value="InterPro"/>
</dbReference>
<protein>
    <recommendedName>
        <fullName evidence="6">Alcohol dehydrogenase-like C-terminal domain-containing protein</fullName>
    </recommendedName>
</protein>
<evidence type="ECO:0000313" key="5">
    <source>
        <dbReference type="Proteomes" id="UP000694044"/>
    </source>
</evidence>
<sequence>MLTADANDMPYDLYLTLVRKRGTFIMVGVPNDQVKISPFFLVPRAVRVRGSVIGCIQDIKDILQLAAKKNVRPIIQKLPMAKVNEGLSMVRDGRVRYRVVLEN</sequence>
<reference evidence="4" key="1">
    <citation type="submission" date="2021-02" db="EMBL/GenBank/DDBJ databases">
        <authorList>
            <person name="Palmer J.M."/>
        </authorList>
    </citation>
    <scope>NUCLEOTIDE SEQUENCE</scope>
    <source>
        <strain evidence="4">SCRP734</strain>
    </source>
</reference>
<keyword evidence="5" id="KW-1185">Reference proteome</keyword>
<dbReference type="AlphaFoldDB" id="A0A8T1V4X4"/>
<evidence type="ECO:0000256" key="2">
    <source>
        <dbReference type="ARBA" id="ARBA00022833"/>
    </source>
</evidence>
<evidence type="ECO:0008006" key="6">
    <source>
        <dbReference type="Google" id="ProtNLM"/>
    </source>
</evidence>
<name>A0A8T1V4X4_9STRA</name>
<evidence type="ECO:0000256" key="3">
    <source>
        <dbReference type="ARBA" id="ARBA00023002"/>
    </source>
</evidence>
<dbReference type="GO" id="GO:0046872">
    <property type="term" value="F:metal ion binding"/>
    <property type="evidence" value="ECO:0007669"/>
    <property type="project" value="UniProtKB-KW"/>
</dbReference>
<evidence type="ECO:0000313" key="4">
    <source>
        <dbReference type="EMBL" id="KAG7376327.1"/>
    </source>
</evidence>
<dbReference type="Proteomes" id="UP000694044">
    <property type="component" value="Unassembled WGS sequence"/>
</dbReference>
<dbReference type="EMBL" id="JAGDFM010000728">
    <property type="protein sequence ID" value="KAG7376327.1"/>
    <property type="molecule type" value="Genomic_DNA"/>
</dbReference>
<proteinExistence type="predicted"/>
<dbReference type="PANTHER" id="PTHR42683">
    <property type="entry name" value="ALDEHYDE REDUCTASE"/>
    <property type="match status" value="1"/>
</dbReference>
<dbReference type="OrthoDB" id="1879366at2759"/>